<feature type="domain" description="Peptidase M14" evidence="12">
    <location>
        <begin position="98"/>
        <end position="202"/>
    </location>
</feature>
<dbReference type="GO" id="GO:0004181">
    <property type="term" value="F:metallocarboxypeptidase activity"/>
    <property type="evidence" value="ECO:0007669"/>
    <property type="project" value="InterPro"/>
</dbReference>
<dbReference type="Gene3D" id="3.40.630.10">
    <property type="entry name" value="Zn peptidases"/>
    <property type="match status" value="1"/>
</dbReference>
<dbReference type="SUPFAM" id="SSF53187">
    <property type="entry name" value="Zn-dependent exopeptidases"/>
    <property type="match status" value="1"/>
</dbReference>
<feature type="non-terminal residue" evidence="13">
    <location>
        <position position="202"/>
    </location>
</feature>
<evidence type="ECO:0000256" key="9">
    <source>
        <dbReference type="ARBA" id="ARBA00023049"/>
    </source>
</evidence>
<keyword evidence="5" id="KW-0479">Metal-binding</keyword>
<evidence type="ECO:0000256" key="3">
    <source>
        <dbReference type="ARBA" id="ARBA00022645"/>
    </source>
</evidence>
<evidence type="ECO:0000259" key="12">
    <source>
        <dbReference type="PROSITE" id="PS52035"/>
    </source>
</evidence>
<comment type="similarity">
    <text evidence="2 11">Belongs to the peptidase M14 family.</text>
</comment>
<evidence type="ECO:0000256" key="4">
    <source>
        <dbReference type="ARBA" id="ARBA00022670"/>
    </source>
</evidence>
<dbReference type="PANTHER" id="PTHR11705">
    <property type="entry name" value="PROTEASE FAMILY M14 CARBOXYPEPTIDASE A,B"/>
    <property type="match status" value="1"/>
</dbReference>
<comment type="caution">
    <text evidence="11">Lacks conserved residue(s) required for the propagation of feature annotation.</text>
</comment>
<evidence type="ECO:0000256" key="11">
    <source>
        <dbReference type="PROSITE-ProRule" id="PRU01379"/>
    </source>
</evidence>
<evidence type="ECO:0000256" key="7">
    <source>
        <dbReference type="ARBA" id="ARBA00022801"/>
    </source>
</evidence>
<dbReference type="Pfam" id="PF00246">
    <property type="entry name" value="Peptidase_M14"/>
    <property type="match status" value="1"/>
</dbReference>
<dbReference type="PANTHER" id="PTHR11705:SF140">
    <property type="entry name" value="FI02848P-RELATED"/>
    <property type="match status" value="1"/>
</dbReference>
<evidence type="ECO:0000256" key="5">
    <source>
        <dbReference type="ARBA" id="ARBA00022723"/>
    </source>
</evidence>
<comment type="cofactor">
    <cofactor evidence="1">
        <name>Zn(2+)</name>
        <dbReference type="ChEBI" id="CHEBI:29105"/>
    </cofactor>
</comment>
<evidence type="ECO:0000256" key="2">
    <source>
        <dbReference type="ARBA" id="ARBA00005988"/>
    </source>
</evidence>
<dbReference type="GO" id="GO:0005615">
    <property type="term" value="C:extracellular space"/>
    <property type="evidence" value="ECO:0007669"/>
    <property type="project" value="TreeGrafter"/>
</dbReference>
<gene>
    <name evidence="13" type="ORF">HICCMSTLAB_LOCUS3040</name>
</gene>
<proteinExistence type="inferred from homology"/>
<dbReference type="GO" id="GO:0008270">
    <property type="term" value="F:zinc ion binding"/>
    <property type="evidence" value="ECO:0007669"/>
    <property type="project" value="InterPro"/>
</dbReference>
<accession>A0A8J2H703</accession>
<evidence type="ECO:0000313" key="13">
    <source>
        <dbReference type="EMBL" id="CAG5079551.1"/>
    </source>
</evidence>
<keyword evidence="9" id="KW-0482">Metalloprotease</keyword>
<evidence type="ECO:0000313" key="14">
    <source>
        <dbReference type="Proteomes" id="UP000786811"/>
    </source>
</evidence>
<reference evidence="13" key="1">
    <citation type="submission" date="2021-04" db="EMBL/GenBank/DDBJ databases">
        <authorList>
            <person name="Chebbi M.A.C M."/>
        </authorList>
    </citation>
    <scope>NUCLEOTIDE SEQUENCE</scope>
</reference>
<keyword evidence="3 13" id="KW-0121">Carboxypeptidase</keyword>
<dbReference type="PROSITE" id="PS00132">
    <property type="entry name" value="CARBOXYPEPT_ZN_1"/>
    <property type="match status" value="1"/>
</dbReference>
<keyword evidence="8" id="KW-0862">Zinc</keyword>
<evidence type="ECO:0000256" key="6">
    <source>
        <dbReference type="ARBA" id="ARBA00022729"/>
    </source>
</evidence>
<dbReference type="FunFam" id="3.40.630.10:FF:000084">
    <property type="entry name" value="Carboxypeptidase B2"/>
    <property type="match status" value="1"/>
</dbReference>
<dbReference type="InterPro" id="IPR000834">
    <property type="entry name" value="Peptidase_M14"/>
</dbReference>
<keyword evidence="6" id="KW-0732">Signal</keyword>
<keyword evidence="10" id="KW-1015">Disulfide bond</keyword>
<sequence>MQYFSIICKTPEQLSFVRSFTDNPIIVVLKLTHILGESIDILITAEELSQFKDALSLQNIDYTIIIEDVEHAVQQEALQNRVARLKSSRTWSNKQSLEPFNYYAQYITLLAKNYSKIVTLQKIGSSYENRTIYVVKISSGGKNKPQILIDAGIHAREWIAPSTALYLVHQLVTNQSNAYLYKNVDWLIIPSLNPDGYEYTHS</sequence>
<protein>
    <submittedName>
        <fullName evidence="13">Similar to AGAP009593: Zinc carboxypeptidase A 1 (Anopheles gambiae)</fullName>
    </submittedName>
</protein>
<dbReference type="Gene3D" id="3.30.70.340">
    <property type="entry name" value="Metallocarboxypeptidase-like"/>
    <property type="match status" value="1"/>
</dbReference>
<dbReference type="Proteomes" id="UP000786811">
    <property type="component" value="Unassembled WGS sequence"/>
</dbReference>
<dbReference type="PRINTS" id="PR00765">
    <property type="entry name" value="CRBOXYPTASEA"/>
</dbReference>
<dbReference type="GO" id="GO:0006508">
    <property type="term" value="P:proteolysis"/>
    <property type="evidence" value="ECO:0007669"/>
    <property type="project" value="UniProtKB-KW"/>
</dbReference>
<dbReference type="InterPro" id="IPR057246">
    <property type="entry name" value="CARBOXYPEPT_ZN_1"/>
</dbReference>
<name>A0A8J2H703_COTCN</name>
<evidence type="ECO:0000256" key="10">
    <source>
        <dbReference type="ARBA" id="ARBA00023157"/>
    </source>
</evidence>
<evidence type="ECO:0000256" key="1">
    <source>
        <dbReference type="ARBA" id="ARBA00001947"/>
    </source>
</evidence>
<dbReference type="Pfam" id="PF02244">
    <property type="entry name" value="Propep_M14"/>
    <property type="match status" value="1"/>
</dbReference>
<dbReference type="EMBL" id="CAJNRD030001117">
    <property type="protein sequence ID" value="CAG5079551.1"/>
    <property type="molecule type" value="Genomic_DNA"/>
</dbReference>
<organism evidence="13 14">
    <name type="scientific">Cotesia congregata</name>
    <name type="common">Parasitoid wasp</name>
    <name type="synonym">Apanteles congregatus</name>
    <dbReference type="NCBI Taxonomy" id="51543"/>
    <lineage>
        <taxon>Eukaryota</taxon>
        <taxon>Metazoa</taxon>
        <taxon>Ecdysozoa</taxon>
        <taxon>Arthropoda</taxon>
        <taxon>Hexapoda</taxon>
        <taxon>Insecta</taxon>
        <taxon>Pterygota</taxon>
        <taxon>Neoptera</taxon>
        <taxon>Endopterygota</taxon>
        <taxon>Hymenoptera</taxon>
        <taxon>Apocrita</taxon>
        <taxon>Ichneumonoidea</taxon>
        <taxon>Braconidae</taxon>
        <taxon>Microgastrinae</taxon>
        <taxon>Cotesia</taxon>
    </lineage>
</organism>
<dbReference type="InterPro" id="IPR036990">
    <property type="entry name" value="M14A-like_propep"/>
</dbReference>
<keyword evidence="14" id="KW-1185">Reference proteome</keyword>
<keyword evidence="7" id="KW-0378">Hydrolase</keyword>
<evidence type="ECO:0000256" key="8">
    <source>
        <dbReference type="ARBA" id="ARBA00022833"/>
    </source>
</evidence>
<dbReference type="AlphaFoldDB" id="A0A8J2H703"/>
<dbReference type="SUPFAM" id="SSF54897">
    <property type="entry name" value="Protease propeptides/inhibitors"/>
    <property type="match status" value="1"/>
</dbReference>
<dbReference type="OrthoDB" id="3626597at2759"/>
<dbReference type="InterPro" id="IPR003146">
    <property type="entry name" value="M14A_act_pep"/>
</dbReference>
<dbReference type="PROSITE" id="PS52035">
    <property type="entry name" value="PEPTIDASE_M14"/>
    <property type="match status" value="1"/>
</dbReference>
<comment type="caution">
    <text evidence="13">The sequence shown here is derived from an EMBL/GenBank/DDBJ whole genome shotgun (WGS) entry which is preliminary data.</text>
</comment>
<keyword evidence="4" id="KW-0645">Protease</keyword>